<dbReference type="InterPro" id="IPR006311">
    <property type="entry name" value="TAT_signal"/>
</dbReference>
<proteinExistence type="predicted"/>
<sequence>MKRRRQFLITAPLGMLAAAGAAHARRLLPQEGTPPPGVATPGVATPGAPPTFGATEGFGPAVSPATFAAAERLMQVTHTPAQRAMMAASWRVSLSSTMERRSGPRKVALAPDVAPATVWRPASIPPAAQDRQAAARPRERFVRSRAPGRPLPARDEDIAHAPVTQLARWIETRVLGAERLARIYIERIKRLDGALRSVITLTEAHALQRARQADREIAAGRYRGPLHGIPYGVKDLLDTAGIRTTWGAEFYRDRVPAADAAVVARLDAAGAVLVAKLSLGALALNDIWFGGQTMNPWLPQEGASGSSAGPGAATAAALVAFSIGSETGGSIVSPAMRCGVTGLRPTYGRVPRTGAMTLCWSLDKLGPMTRTVEDAMLVLQAISGPDAGDAASVAAPLGFDAGAGVAGLKVGYFAGWMGEAPATEVDRAALATLQKLGLQPVPVTLPDWPYQSLNTVLFAEAAAAFEDITLDGRVDQLREQVPDAWPNLFREARFLSAVDFVQADRLRRKVALEMARIFRSVDLLLVPSLRDEMLTISNHTGHPSLTLRTGSVEVAQARSDWAPDPARPLPTFAPPRRVPHGVTLIGRLFDEGTLGAVGMALERAAGVAAERPPGF</sequence>
<reference evidence="4 5" key="1">
    <citation type="submission" date="2020-04" db="EMBL/GenBank/DDBJ databases">
        <title>Genome sequencing of novel species.</title>
        <authorList>
            <person name="Heo J."/>
            <person name="Kim S.-J."/>
            <person name="Kim J.-S."/>
            <person name="Hong S.-B."/>
            <person name="Kwon S.-W."/>
        </authorList>
    </citation>
    <scope>NUCLEOTIDE SEQUENCE [LARGE SCALE GENOMIC DNA]</scope>
    <source>
        <strain evidence="4 5">GN2-R2</strain>
    </source>
</reference>
<evidence type="ECO:0000256" key="2">
    <source>
        <dbReference type="SAM" id="SignalP"/>
    </source>
</evidence>
<dbReference type="InterPro" id="IPR000120">
    <property type="entry name" value="Amidase"/>
</dbReference>
<dbReference type="PANTHER" id="PTHR11895:SF73">
    <property type="entry name" value="AMIDASE FAMILY PROTEIN"/>
    <property type="match status" value="1"/>
</dbReference>
<dbReference type="Proteomes" id="UP000502415">
    <property type="component" value="Chromosome"/>
</dbReference>
<evidence type="ECO:0000256" key="1">
    <source>
        <dbReference type="SAM" id="MobiDB-lite"/>
    </source>
</evidence>
<gene>
    <name evidence="4" type="ORF">HH212_16295</name>
</gene>
<dbReference type="PROSITE" id="PS51318">
    <property type="entry name" value="TAT"/>
    <property type="match status" value="1"/>
</dbReference>
<accession>A0A7Z2VYU3</accession>
<dbReference type="PANTHER" id="PTHR11895">
    <property type="entry name" value="TRANSAMIDASE"/>
    <property type="match status" value="1"/>
</dbReference>
<feature type="domain" description="Amidase" evidence="3">
    <location>
        <begin position="181"/>
        <end position="594"/>
    </location>
</feature>
<dbReference type="InterPro" id="IPR023631">
    <property type="entry name" value="Amidase_dom"/>
</dbReference>
<feature type="signal peptide" evidence="2">
    <location>
        <begin position="1"/>
        <end position="24"/>
    </location>
</feature>
<dbReference type="GO" id="GO:0050567">
    <property type="term" value="F:glutaminyl-tRNA synthase (glutamine-hydrolyzing) activity"/>
    <property type="evidence" value="ECO:0007669"/>
    <property type="project" value="TreeGrafter"/>
</dbReference>
<feature type="region of interest" description="Disordered" evidence="1">
    <location>
        <begin position="127"/>
        <end position="154"/>
    </location>
</feature>
<dbReference type="AlphaFoldDB" id="A0A7Z2VYU3"/>
<feature type="chain" id="PRO_5031018066" evidence="2">
    <location>
        <begin position="25"/>
        <end position="615"/>
    </location>
</feature>
<keyword evidence="5" id="KW-1185">Reference proteome</keyword>
<dbReference type="SUPFAM" id="SSF75304">
    <property type="entry name" value="Amidase signature (AS) enzymes"/>
    <property type="match status" value="1"/>
</dbReference>
<keyword evidence="2" id="KW-0732">Signal</keyword>
<dbReference type="InterPro" id="IPR036928">
    <property type="entry name" value="AS_sf"/>
</dbReference>
<dbReference type="EMBL" id="CP051685">
    <property type="protein sequence ID" value="QJE01402.1"/>
    <property type="molecule type" value="Genomic_DNA"/>
</dbReference>
<protein>
    <submittedName>
        <fullName evidence="4">Amidase</fullName>
    </submittedName>
</protein>
<organism evidence="4 5">
    <name type="scientific">Massilia forsythiae</name>
    <dbReference type="NCBI Taxonomy" id="2728020"/>
    <lineage>
        <taxon>Bacteria</taxon>
        <taxon>Pseudomonadati</taxon>
        <taxon>Pseudomonadota</taxon>
        <taxon>Betaproteobacteria</taxon>
        <taxon>Burkholderiales</taxon>
        <taxon>Oxalobacteraceae</taxon>
        <taxon>Telluria group</taxon>
        <taxon>Massilia</taxon>
    </lineage>
</organism>
<dbReference type="RefSeq" id="WP_170203429.1">
    <property type="nucleotide sequence ID" value="NZ_CP051685.1"/>
</dbReference>
<dbReference type="KEGG" id="mfy:HH212_16295"/>
<feature type="compositionally biased region" description="Low complexity" evidence="1">
    <location>
        <begin position="39"/>
        <end position="55"/>
    </location>
</feature>
<dbReference type="Gene3D" id="3.90.1300.10">
    <property type="entry name" value="Amidase signature (AS) domain"/>
    <property type="match status" value="1"/>
</dbReference>
<evidence type="ECO:0000313" key="5">
    <source>
        <dbReference type="Proteomes" id="UP000502415"/>
    </source>
</evidence>
<name>A0A7Z2VYU3_9BURK</name>
<dbReference type="Pfam" id="PF01425">
    <property type="entry name" value="Amidase"/>
    <property type="match status" value="1"/>
</dbReference>
<feature type="region of interest" description="Disordered" evidence="1">
    <location>
        <begin position="28"/>
        <end position="57"/>
    </location>
</feature>
<evidence type="ECO:0000313" key="4">
    <source>
        <dbReference type="EMBL" id="QJE01402.1"/>
    </source>
</evidence>
<evidence type="ECO:0000259" key="3">
    <source>
        <dbReference type="Pfam" id="PF01425"/>
    </source>
</evidence>